<sequence length="132" mass="14747">MSDDIFVDKIKEISGDIEVKNSLKNAGPIIIGKRDSMNEKVEEIINLIKESQSVVISAKGNNIGKMVGIVEIAKTKVEIDQYNKLIKQQTEQHPKTGEVIDKGLENKKFLVPILICYLVPRGGNVDLTWTKQ</sequence>
<evidence type="ECO:0000313" key="2">
    <source>
        <dbReference type="Proteomes" id="UP001152531"/>
    </source>
</evidence>
<accession>A0ACA9YFD3</accession>
<proteinExistence type="predicted"/>
<dbReference type="Proteomes" id="UP001152531">
    <property type="component" value="Unassembled WGS sequence"/>
</dbReference>
<organism evidence="1 2">
    <name type="scientific">[Candida] jaroonii</name>
    <dbReference type="NCBI Taxonomy" id="467808"/>
    <lineage>
        <taxon>Eukaryota</taxon>
        <taxon>Fungi</taxon>
        <taxon>Dikarya</taxon>
        <taxon>Ascomycota</taxon>
        <taxon>Saccharomycotina</taxon>
        <taxon>Pichiomycetes</taxon>
        <taxon>Debaryomycetaceae</taxon>
        <taxon>Yamadazyma</taxon>
    </lineage>
</organism>
<keyword evidence="2" id="KW-1185">Reference proteome</keyword>
<protein>
    <submittedName>
        <fullName evidence="1">Uncharacterized protein</fullName>
    </submittedName>
</protein>
<gene>
    <name evidence="1" type="ORF">CLIB1444_19S01090</name>
</gene>
<reference evidence="1" key="1">
    <citation type="submission" date="2022-06" db="EMBL/GenBank/DDBJ databases">
        <authorList>
            <person name="Legras J.-L."/>
            <person name="Devillers H."/>
            <person name="Grondin C."/>
        </authorList>
    </citation>
    <scope>NUCLEOTIDE SEQUENCE</scope>
    <source>
        <strain evidence="1">CLIB 1444</strain>
    </source>
</reference>
<dbReference type="EMBL" id="CALSDN010000019">
    <property type="protein sequence ID" value="CAH6723751.1"/>
    <property type="molecule type" value="Genomic_DNA"/>
</dbReference>
<name>A0ACA9YFD3_9ASCO</name>
<comment type="caution">
    <text evidence="1">The sequence shown here is derived from an EMBL/GenBank/DDBJ whole genome shotgun (WGS) entry which is preliminary data.</text>
</comment>
<evidence type="ECO:0000313" key="1">
    <source>
        <dbReference type="EMBL" id="CAH6723751.1"/>
    </source>
</evidence>